<reference evidence="2" key="1">
    <citation type="submission" date="2019-09" db="EMBL/GenBank/DDBJ databases">
        <title>Antimicrobial potential of Antarctic Bacteria.</title>
        <authorList>
            <person name="Benaud N."/>
            <person name="Edwards R.J."/>
            <person name="Ferrari B.C."/>
        </authorList>
    </citation>
    <scope>NUCLEOTIDE SEQUENCE [LARGE SCALE GENOMIC DNA]</scope>
    <source>
        <strain evidence="2">SPB151</strain>
    </source>
</reference>
<sequence>MVGMATLQTEITRWETDLAILEDECTSEGWTAPEKLLITLQRTAGTYRHRVLPRLVADSALMLPAIPDNEAPAALSTYSAVVTGELAQLVDRLDELRLDLIRFGRTDQLQLRAVETLGALRALGRVVLRFGREFEAPRLTAQLTPDQSEQLTAAVHTFEKKLR</sequence>
<proteinExistence type="predicted"/>
<protein>
    <submittedName>
        <fullName evidence="1">Uncharacterized protein</fullName>
    </submittedName>
</protein>
<organism evidence="1 2">
    <name type="scientific">Kribbella qitaiheensis</name>
    <dbReference type="NCBI Taxonomy" id="1544730"/>
    <lineage>
        <taxon>Bacteria</taxon>
        <taxon>Bacillati</taxon>
        <taxon>Actinomycetota</taxon>
        <taxon>Actinomycetes</taxon>
        <taxon>Propionibacteriales</taxon>
        <taxon>Kribbellaceae</taxon>
        <taxon>Kribbella</taxon>
    </lineage>
</organism>
<name>A0A7G6WSL1_9ACTN</name>
<dbReference type="KEGG" id="kqi:F1D05_02455"/>
<accession>A0A7G6WSL1</accession>
<reference evidence="1 2" key="2">
    <citation type="journal article" date="2020" name="Microbiol. Resour. Announc.">
        <title>Antarctic desert soil bacteria exhibit high novel natural product potential, evaluated through long-read genome sequencing and comparative genomics.</title>
        <authorList>
            <person name="Benaud N."/>
            <person name="Edwards R.J."/>
            <person name="Amos T.G."/>
            <person name="D'Agostino P.M."/>
            <person name="Gutierrez-Chavez C."/>
            <person name="Montgomery K."/>
            <person name="Nicetic I."/>
            <person name="Ferrari B.C."/>
        </authorList>
    </citation>
    <scope>NUCLEOTIDE SEQUENCE [LARGE SCALE GENOMIC DNA]</scope>
    <source>
        <strain evidence="1 2">SPB151</strain>
    </source>
</reference>
<gene>
    <name evidence="1" type="ORF">F1D05_02455</name>
</gene>
<dbReference type="RefSeq" id="WP_185445810.1">
    <property type="nucleotide sequence ID" value="NZ_CP043661.1"/>
</dbReference>
<keyword evidence="2" id="KW-1185">Reference proteome</keyword>
<dbReference type="AlphaFoldDB" id="A0A7G6WSL1"/>
<dbReference type="Proteomes" id="UP000515563">
    <property type="component" value="Chromosome"/>
</dbReference>
<evidence type="ECO:0000313" key="2">
    <source>
        <dbReference type="Proteomes" id="UP000515563"/>
    </source>
</evidence>
<evidence type="ECO:0000313" key="1">
    <source>
        <dbReference type="EMBL" id="QNE16976.1"/>
    </source>
</evidence>
<dbReference type="EMBL" id="CP043661">
    <property type="protein sequence ID" value="QNE16976.1"/>
    <property type="molecule type" value="Genomic_DNA"/>
</dbReference>